<accession>L1LFF9</accession>
<sequence length="159" mass="17646">MVKYCGCPCGSRTGCQCRTGSGKDCECPCKDTEEDQGCECCKNNQCTKEKCNCGTGCQCKCCKEREGTYSSVNAFLSQGLMIVLAFTGDGYLKTYSKYEHDRSKWPTKDYGFWKSLGYWIGGGVSEACKSVKSSFTKNVRCKVLGKSEALLIVYEDQEF</sequence>
<gene>
    <name evidence="1" type="ORF">BEWA_040470</name>
</gene>
<dbReference type="EMBL" id="ACOU01000002">
    <property type="protein sequence ID" value="EKX74009.1"/>
    <property type="molecule type" value="Genomic_DNA"/>
</dbReference>
<dbReference type="Proteomes" id="UP000031512">
    <property type="component" value="Unassembled WGS sequence"/>
</dbReference>
<evidence type="ECO:0000313" key="1">
    <source>
        <dbReference type="EMBL" id="EKX74009.1"/>
    </source>
</evidence>
<evidence type="ECO:0000313" key="2">
    <source>
        <dbReference type="Proteomes" id="UP000031512"/>
    </source>
</evidence>
<protein>
    <submittedName>
        <fullName evidence="1">Uncharacterized protein</fullName>
    </submittedName>
</protein>
<dbReference type="VEuPathDB" id="PiroplasmaDB:BEWA_040470"/>
<proteinExistence type="predicted"/>
<keyword evidence="2" id="KW-1185">Reference proteome</keyword>
<comment type="caution">
    <text evidence="1">The sequence shown here is derived from an EMBL/GenBank/DDBJ whole genome shotgun (WGS) entry which is preliminary data.</text>
</comment>
<dbReference type="KEGG" id="beq:BEWA_040470"/>
<reference evidence="1 2" key="1">
    <citation type="journal article" date="2012" name="BMC Genomics">
        <title>Comparative genomic analysis and phylogenetic position of Theileria equi.</title>
        <authorList>
            <person name="Kappmeyer L.S."/>
            <person name="Thiagarajan M."/>
            <person name="Herndon D.R."/>
            <person name="Ramsay J.D."/>
            <person name="Caler E."/>
            <person name="Djikeng A."/>
            <person name="Gillespie J.J."/>
            <person name="Lau A.O."/>
            <person name="Roalson E.H."/>
            <person name="Silva J.C."/>
            <person name="Silva M.G."/>
            <person name="Suarez C.E."/>
            <person name="Ueti M.W."/>
            <person name="Nene V.M."/>
            <person name="Mealey R.H."/>
            <person name="Knowles D.P."/>
            <person name="Brayton K.A."/>
        </authorList>
    </citation>
    <scope>NUCLEOTIDE SEQUENCE [LARGE SCALE GENOMIC DNA]</scope>
    <source>
        <strain evidence="1 2">WA</strain>
    </source>
</reference>
<dbReference type="RefSeq" id="XP_004833461.1">
    <property type="nucleotide sequence ID" value="XM_004833404.1"/>
</dbReference>
<dbReference type="OrthoDB" id="365234at2759"/>
<name>L1LFF9_THEEQ</name>
<organism evidence="1 2">
    <name type="scientific">Theileria equi strain WA</name>
    <dbReference type="NCBI Taxonomy" id="1537102"/>
    <lineage>
        <taxon>Eukaryota</taxon>
        <taxon>Sar</taxon>
        <taxon>Alveolata</taxon>
        <taxon>Apicomplexa</taxon>
        <taxon>Aconoidasida</taxon>
        <taxon>Piroplasmida</taxon>
        <taxon>Theileriidae</taxon>
        <taxon>Theileria</taxon>
    </lineage>
</organism>
<dbReference type="AlphaFoldDB" id="L1LFF9"/>
<dbReference type="GeneID" id="15807457"/>